<dbReference type="Proteomes" id="UP000187209">
    <property type="component" value="Unassembled WGS sequence"/>
</dbReference>
<keyword evidence="2" id="KW-0963">Cytoplasm</keyword>
<organism evidence="4 5">
    <name type="scientific">Stentor coeruleus</name>
    <dbReference type="NCBI Taxonomy" id="5963"/>
    <lineage>
        <taxon>Eukaryota</taxon>
        <taxon>Sar</taxon>
        <taxon>Alveolata</taxon>
        <taxon>Ciliophora</taxon>
        <taxon>Postciliodesmatophora</taxon>
        <taxon>Heterotrichea</taxon>
        <taxon>Heterotrichida</taxon>
        <taxon>Stentoridae</taxon>
        <taxon>Stentor</taxon>
    </lineage>
</organism>
<dbReference type="EMBL" id="MPUH01000779">
    <property type="protein sequence ID" value="OMJ74029.1"/>
    <property type="molecule type" value="Genomic_DNA"/>
</dbReference>
<evidence type="ECO:0000313" key="5">
    <source>
        <dbReference type="Proteomes" id="UP000187209"/>
    </source>
</evidence>
<gene>
    <name evidence="4" type="ORF">SteCoe_27147</name>
</gene>
<feature type="coiled-coil region" evidence="3">
    <location>
        <begin position="294"/>
        <end position="321"/>
    </location>
</feature>
<protein>
    <submittedName>
        <fullName evidence="4">Uncharacterized protein</fullName>
    </submittedName>
</protein>
<evidence type="ECO:0000256" key="1">
    <source>
        <dbReference type="ARBA" id="ARBA00004496"/>
    </source>
</evidence>
<dbReference type="GO" id="GO:0005737">
    <property type="term" value="C:cytoplasm"/>
    <property type="evidence" value="ECO:0007669"/>
    <property type="project" value="UniProtKB-SubCell"/>
</dbReference>
<evidence type="ECO:0000256" key="3">
    <source>
        <dbReference type="SAM" id="Coils"/>
    </source>
</evidence>
<sequence length="325" mass="37563">METSLAVYETPELQKTIEEINDEIEPKMFSHNLGIENKPRELTLPEIFEIFNTEKPKPTIFPYIKDPKVVKSKEHRIKMIERELQAISDLLTDDPDPDLYLEFSELEEKLMRIKESSQSESKKHSFPSSNVKSYIQIPDTFGNDVAYEMSLTETEDRNRFSRLENKVRELEFAIGTWKQSKPICEVLAEFLAKAKFLNLELLDRIKEQARHLGTDLDIMLSTDSSPNTTDNSKQISDLYHDAFSSISNYPKLSLYMERLNCCPGLYSCYTDLAKSLLNLEVSSENILGRTSHSLIALENMREGLEENIQAVNKNLEIIKKKILRK</sequence>
<dbReference type="GO" id="GO:0007017">
    <property type="term" value="P:microtubule-based process"/>
    <property type="evidence" value="ECO:0007669"/>
    <property type="project" value="InterPro"/>
</dbReference>
<keyword evidence="3" id="KW-0175">Coiled coil</keyword>
<comment type="caution">
    <text evidence="4">The sequence shown here is derived from an EMBL/GenBank/DDBJ whole genome shotgun (WGS) entry which is preliminary data.</text>
</comment>
<dbReference type="OrthoDB" id="321832at2759"/>
<proteinExistence type="predicted"/>
<dbReference type="GO" id="GO:0005869">
    <property type="term" value="C:dynactin complex"/>
    <property type="evidence" value="ECO:0007669"/>
    <property type="project" value="InterPro"/>
</dbReference>
<name>A0A1R2BB78_9CILI</name>
<accession>A0A1R2BB78</accession>
<dbReference type="InterPro" id="IPR028133">
    <property type="entry name" value="Dynamitin"/>
</dbReference>
<comment type="subcellular location">
    <subcellularLocation>
        <location evidence="1">Cytoplasm</location>
    </subcellularLocation>
</comment>
<dbReference type="Pfam" id="PF04912">
    <property type="entry name" value="Dynamitin"/>
    <property type="match status" value="1"/>
</dbReference>
<keyword evidence="5" id="KW-1185">Reference proteome</keyword>
<evidence type="ECO:0000313" key="4">
    <source>
        <dbReference type="EMBL" id="OMJ74029.1"/>
    </source>
</evidence>
<evidence type="ECO:0000256" key="2">
    <source>
        <dbReference type="ARBA" id="ARBA00022490"/>
    </source>
</evidence>
<dbReference type="AlphaFoldDB" id="A0A1R2BB78"/>
<reference evidence="4 5" key="1">
    <citation type="submission" date="2016-11" db="EMBL/GenBank/DDBJ databases">
        <title>The macronuclear genome of Stentor coeruleus: a giant cell with tiny introns.</title>
        <authorList>
            <person name="Slabodnick M."/>
            <person name="Ruby J.G."/>
            <person name="Reiff S.B."/>
            <person name="Swart E.C."/>
            <person name="Gosai S."/>
            <person name="Prabakaran S."/>
            <person name="Witkowska E."/>
            <person name="Larue G.E."/>
            <person name="Fisher S."/>
            <person name="Freeman R.M."/>
            <person name="Gunawardena J."/>
            <person name="Chu W."/>
            <person name="Stover N.A."/>
            <person name="Gregory B.D."/>
            <person name="Nowacki M."/>
            <person name="Derisi J."/>
            <person name="Roy S.W."/>
            <person name="Marshall W.F."/>
            <person name="Sood P."/>
        </authorList>
    </citation>
    <scope>NUCLEOTIDE SEQUENCE [LARGE SCALE GENOMIC DNA]</scope>
    <source>
        <strain evidence="4">WM001</strain>
    </source>
</reference>